<feature type="transmembrane region" description="Helical" evidence="9">
    <location>
        <begin position="100"/>
        <end position="118"/>
    </location>
</feature>
<keyword evidence="5 9" id="KW-0064">Aspartyl protease</keyword>
<comment type="similarity">
    <text evidence="1 9 11">Belongs to the peptidase A8 family.</text>
</comment>
<dbReference type="GO" id="GO:0004190">
    <property type="term" value="F:aspartic-type endopeptidase activity"/>
    <property type="evidence" value="ECO:0007669"/>
    <property type="project" value="UniProtKB-UniRule"/>
</dbReference>
<name>A0A9W6NYT8_9PSEU</name>
<dbReference type="InterPro" id="IPR001872">
    <property type="entry name" value="Peptidase_A8"/>
</dbReference>
<proteinExistence type="inferred from homology"/>
<evidence type="ECO:0000256" key="2">
    <source>
        <dbReference type="ARBA" id="ARBA00022475"/>
    </source>
</evidence>
<keyword evidence="3 9" id="KW-0645">Protease</keyword>
<evidence type="ECO:0000256" key="5">
    <source>
        <dbReference type="ARBA" id="ARBA00022750"/>
    </source>
</evidence>
<keyword evidence="4 9" id="KW-0812">Transmembrane</keyword>
<comment type="caution">
    <text evidence="12">The sequence shown here is derived from an EMBL/GenBank/DDBJ whole genome shotgun (WGS) entry which is preliminary data.</text>
</comment>
<evidence type="ECO:0000256" key="10">
    <source>
        <dbReference type="RuleBase" id="RU000594"/>
    </source>
</evidence>
<feature type="transmembrane region" description="Helical" evidence="9">
    <location>
        <begin position="20"/>
        <end position="40"/>
    </location>
</feature>
<evidence type="ECO:0000256" key="1">
    <source>
        <dbReference type="ARBA" id="ARBA00006139"/>
    </source>
</evidence>
<feature type="transmembrane region" description="Helical" evidence="9">
    <location>
        <begin position="75"/>
        <end position="93"/>
    </location>
</feature>
<comment type="pathway">
    <text evidence="9">Protein modification; lipoprotein biosynthesis (signal peptide cleavage).</text>
</comment>
<evidence type="ECO:0000256" key="6">
    <source>
        <dbReference type="ARBA" id="ARBA00022801"/>
    </source>
</evidence>
<dbReference type="Proteomes" id="UP001143463">
    <property type="component" value="Unassembled WGS sequence"/>
</dbReference>
<evidence type="ECO:0000256" key="4">
    <source>
        <dbReference type="ARBA" id="ARBA00022692"/>
    </source>
</evidence>
<feature type="active site" evidence="9">
    <location>
        <position position="153"/>
    </location>
</feature>
<evidence type="ECO:0000313" key="13">
    <source>
        <dbReference type="Proteomes" id="UP001143463"/>
    </source>
</evidence>
<evidence type="ECO:0000313" key="12">
    <source>
        <dbReference type="EMBL" id="GLL14158.1"/>
    </source>
</evidence>
<evidence type="ECO:0000256" key="9">
    <source>
        <dbReference type="HAMAP-Rule" id="MF_00161"/>
    </source>
</evidence>
<evidence type="ECO:0000256" key="7">
    <source>
        <dbReference type="ARBA" id="ARBA00022989"/>
    </source>
</evidence>
<keyword evidence="6 9" id="KW-0378">Hydrolase</keyword>
<evidence type="ECO:0000256" key="11">
    <source>
        <dbReference type="RuleBase" id="RU004181"/>
    </source>
</evidence>
<evidence type="ECO:0000256" key="3">
    <source>
        <dbReference type="ARBA" id="ARBA00022670"/>
    </source>
</evidence>
<evidence type="ECO:0000256" key="8">
    <source>
        <dbReference type="ARBA" id="ARBA00023136"/>
    </source>
</evidence>
<dbReference type="PROSITE" id="PS00855">
    <property type="entry name" value="SPASE_II"/>
    <property type="match status" value="1"/>
</dbReference>
<dbReference type="PANTHER" id="PTHR33695">
    <property type="entry name" value="LIPOPROTEIN SIGNAL PEPTIDASE"/>
    <property type="match status" value="1"/>
</dbReference>
<reference evidence="12" key="2">
    <citation type="submission" date="2023-01" db="EMBL/GenBank/DDBJ databases">
        <authorList>
            <person name="Sun Q."/>
            <person name="Evtushenko L."/>
        </authorList>
    </citation>
    <scope>NUCLEOTIDE SEQUENCE</scope>
    <source>
        <strain evidence="12">VKM Ac-1069</strain>
    </source>
</reference>
<organism evidence="12 13">
    <name type="scientific">Pseudonocardia halophobica</name>
    <dbReference type="NCBI Taxonomy" id="29401"/>
    <lineage>
        <taxon>Bacteria</taxon>
        <taxon>Bacillati</taxon>
        <taxon>Actinomycetota</taxon>
        <taxon>Actinomycetes</taxon>
        <taxon>Pseudonocardiales</taxon>
        <taxon>Pseudonocardiaceae</taxon>
        <taxon>Pseudonocardia</taxon>
    </lineage>
</organism>
<dbReference type="Pfam" id="PF01252">
    <property type="entry name" value="Peptidase_A8"/>
    <property type="match status" value="1"/>
</dbReference>
<protein>
    <recommendedName>
        <fullName evidence="9">Lipoprotein signal peptidase</fullName>
        <ecNumber evidence="9">3.4.23.36</ecNumber>
    </recommendedName>
    <alternativeName>
        <fullName evidence="9">Prolipoprotein signal peptidase</fullName>
    </alternativeName>
    <alternativeName>
        <fullName evidence="9">Signal peptidase II</fullName>
        <shortName evidence="9">SPase II</shortName>
    </alternativeName>
</protein>
<sequence>MTDEPDERTEPAPLPPRRVWVLALVAPVVLLLDILTKVLAVATLEDRPPVRLLGGLVNLVLVRNPGAAFSMATGYTWVLSIIALGVVLVIIRISRKLRSVGWAIALGLVLGGALGNLVDRVFRAPGPLQGHVVDVISVVRTDGSFFPVFNLADSSIVCGGILLVLLALTGRELDGTRAGAAEREPAGE</sequence>
<dbReference type="HAMAP" id="MF_00161">
    <property type="entry name" value="LspA"/>
    <property type="match status" value="1"/>
</dbReference>
<comment type="subcellular location">
    <subcellularLocation>
        <location evidence="9">Cell membrane</location>
        <topology evidence="9">Multi-pass membrane protein</topology>
    </subcellularLocation>
</comment>
<reference evidence="12" key="1">
    <citation type="journal article" date="2014" name="Int. J. Syst. Evol. Microbiol.">
        <title>Complete genome sequence of Corynebacterium casei LMG S-19264T (=DSM 44701T), isolated from a smear-ripened cheese.</title>
        <authorList>
            <consortium name="US DOE Joint Genome Institute (JGI-PGF)"/>
            <person name="Walter F."/>
            <person name="Albersmeier A."/>
            <person name="Kalinowski J."/>
            <person name="Ruckert C."/>
        </authorList>
    </citation>
    <scope>NUCLEOTIDE SEQUENCE</scope>
    <source>
        <strain evidence="12">VKM Ac-1069</strain>
    </source>
</reference>
<dbReference type="EMBL" id="BSFQ01000029">
    <property type="protein sequence ID" value="GLL14158.1"/>
    <property type="molecule type" value="Genomic_DNA"/>
</dbReference>
<feature type="active site" evidence="9">
    <location>
        <position position="134"/>
    </location>
</feature>
<dbReference type="RefSeq" id="WP_037041326.1">
    <property type="nucleotide sequence ID" value="NZ_BAAAUZ010000055.1"/>
</dbReference>
<comment type="catalytic activity">
    <reaction evidence="9 10">
        <text>Release of signal peptides from bacterial membrane prolipoproteins. Hydrolyzes -Xaa-Yaa-Zaa-|-(S,diacylglyceryl)Cys-, in which Xaa is hydrophobic (preferably Leu), and Yaa (Ala or Ser) and Zaa (Gly or Ala) have small, neutral side chains.</text>
        <dbReference type="EC" id="3.4.23.36"/>
    </reaction>
</comment>
<dbReference type="GO" id="GO:0005886">
    <property type="term" value="C:plasma membrane"/>
    <property type="evidence" value="ECO:0007669"/>
    <property type="project" value="UniProtKB-SubCell"/>
</dbReference>
<accession>A0A9W6NYT8</accession>
<dbReference type="EC" id="3.4.23.36" evidence="9"/>
<dbReference type="NCBIfam" id="TIGR00077">
    <property type="entry name" value="lspA"/>
    <property type="match status" value="1"/>
</dbReference>
<dbReference type="GO" id="GO:0006508">
    <property type="term" value="P:proteolysis"/>
    <property type="evidence" value="ECO:0007669"/>
    <property type="project" value="UniProtKB-KW"/>
</dbReference>
<comment type="function">
    <text evidence="9 10">This protein specifically catalyzes the removal of signal peptides from prolipoproteins.</text>
</comment>
<keyword evidence="2 9" id="KW-1003">Cell membrane</keyword>
<dbReference type="PRINTS" id="PR00781">
    <property type="entry name" value="LIPOSIGPTASE"/>
</dbReference>
<dbReference type="AlphaFoldDB" id="A0A9W6NYT8"/>
<keyword evidence="13" id="KW-1185">Reference proteome</keyword>
<keyword evidence="8 9" id="KW-0472">Membrane</keyword>
<dbReference type="PANTHER" id="PTHR33695:SF1">
    <property type="entry name" value="LIPOPROTEIN SIGNAL PEPTIDASE"/>
    <property type="match status" value="1"/>
</dbReference>
<keyword evidence="7 9" id="KW-1133">Transmembrane helix</keyword>
<feature type="transmembrane region" description="Helical" evidence="9">
    <location>
        <begin position="148"/>
        <end position="168"/>
    </location>
</feature>
<gene>
    <name evidence="9" type="primary">lspA</name>
    <name evidence="12" type="ORF">GCM10017577_53050</name>
</gene>